<evidence type="ECO:0000313" key="2">
    <source>
        <dbReference type="Proteomes" id="UP001149009"/>
    </source>
</evidence>
<gene>
    <name evidence="1" type="ORF">NYR54_03895</name>
</gene>
<accession>A0A9X2X5D3</accession>
<keyword evidence="2" id="KW-1185">Reference proteome</keyword>
<dbReference type="AlphaFoldDB" id="A0A9X2X5D3"/>
<name>A0A9X2X5D3_9HYPH</name>
<comment type="caution">
    <text evidence="1">The sequence shown here is derived from an EMBL/GenBank/DDBJ whole genome shotgun (WGS) entry which is preliminary data.</text>
</comment>
<dbReference type="Gene3D" id="2.10.70.10">
    <property type="entry name" value="Complement Module, domain 1"/>
    <property type="match status" value="1"/>
</dbReference>
<dbReference type="Proteomes" id="UP001149009">
    <property type="component" value="Unassembled WGS sequence"/>
</dbReference>
<reference evidence="1" key="1">
    <citation type="submission" date="2022-08" db="EMBL/GenBank/DDBJ databases">
        <title>Chelativorans sichuanense sp. nov., a paraffin oil-degrading bacterium isolated from a mixture of oil-based drill cuttings and paddy soil.</title>
        <authorList>
            <person name="Yu J."/>
            <person name="Liu H."/>
            <person name="Chen Q."/>
        </authorList>
    </citation>
    <scope>NUCLEOTIDE SEQUENCE</scope>
    <source>
        <strain evidence="1">SCAU 2101</strain>
    </source>
</reference>
<evidence type="ECO:0000313" key="1">
    <source>
        <dbReference type="EMBL" id="MCT8989442.1"/>
    </source>
</evidence>
<dbReference type="EMBL" id="JAODNV010000005">
    <property type="protein sequence ID" value="MCT8989442.1"/>
    <property type="molecule type" value="Genomic_DNA"/>
</dbReference>
<proteinExistence type="predicted"/>
<protein>
    <submittedName>
        <fullName evidence="1">Hemin uptake protein HemP</fullName>
    </submittedName>
</protein>
<sequence length="54" mass="6136">MRETGDRDRFGEGPAVRTVTSEELFRGTTEIAIKHAGAFYRLRITKQGKLILNK</sequence>
<organism evidence="1 2">
    <name type="scientific">Chelativorans petroleitrophicus</name>
    <dbReference type="NCBI Taxonomy" id="2975484"/>
    <lineage>
        <taxon>Bacteria</taxon>
        <taxon>Pseudomonadati</taxon>
        <taxon>Pseudomonadota</taxon>
        <taxon>Alphaproteobacteria</taxon>
        <taxon>Hyphomicrobiales</taxon>
        <taxon>Phyllobacteriaceae</taxon>
        <taxon>Chelativorans</taxon>
    </lineage>
</organism>
<dbReference type="Pfam" id="PF10636">
    <property type="entry name" value="hemP"/>
    <property type="match status" value="1"/>
</dbReference>
<dbReference type="InterPro" id="IPR019600">
    <property type="entry name" value="Hemin_uptake_protein_HemP"/>
</dbReference>